<dbReference type="OrthoDB" id="351095at2157"/>
<dbReference type="EMBL" id="CP034345">
    <property type="protein sequence ID" value="QGX93940.1"/>
    <property type="molecule type" value="Genomic_DNA"/>
</dbReference>
<sequence length="96" mass="10720">MSRDLLVRAIDAVETARDATTSSDKRDRLEQLGSQLRAQADRDATPALGALDRIQTKLREIKDDTDEETVTDALAEAREHILSFLGTLDDRGMKQH</sequence>
<evidence type="ECO:0000313" key="2">
    <source>
        <dbReference type="Proteomes" id="UP000428325"/>
    </source>
</evidence>
<dbReference type="RefSeq" id="WP_157688176.1">
    <property type="nucleotide sequence ID" value="NZ_CP034345.1"/>
</dbReference>
<reference evidence="1 2" key="1">
    <citation type="submission" date="2018-12" db="EMBL/GenBank/DDBJ databases">
        <title>Complete genome sequence of Haloplanus rallus MBLA0036.</title>
        <authorList>
            <person name="Nam Y.-d."/>
            <person name="Kang J."/>
            <person name="Chung W.-H."/>
            <person name="Park Y.S."/>
        </authorList>
    </citation>
    <scope>NUCLEOTIDE SEQUENCE [LARGE SCALE GENOMIC DNA]</scope>
    <source>
        <strain evidence="1 2">MBLA0036</strain>
    </source>
</reference>
<organism evidence="1 2">
    <name type="scientific">Haloplanus rallus</name>
    <dbReference type="NCBI Taxonomy" id="1816183"/>
    <lineage>
        <taxon>Archaea</taxon>
        <taxon>Methanobacteriati</taxon>
        <taxon>Methanobacteriota</taxon>
        <taxon>Stenosarchaea group</taxon>
        <taxon>Halobacteria</taxon>
        <taxon>Halobacteriales</taxon>
        <taxon>Haloferacaceae</taxon>
        <taxon>Haloplanus</taxon>
    </lineage>
</organism>
<dbReference type="Pfam" id="PF24430">
    <property type="entry name" value="DUF7553"/>
    <property type="match status" value="1"/>
</dbReference>
<proteinExistence type="predicted"/>
<protein>
    <submittedName>
        <fullName evidence="1">Uncharacterized protein</fullName>
    </submittedName>
</protein>
<evidence type="ECO:0000313" key="1">
    <source>
        <dbReference type="EMBL" id="QGX93940.1"/>
    </source>
</evidence>
<gene>
    <name evidence="1" type="ORF">EI982_03670</name>
</gene>
<accession>A0A6B9FCL1</accession>
<keyword evidence="2" id="KW-1185">Reference proteome</keyword>
<dbReference type="Proteomes" id="UP000428325">
    <property type="component" value="Chromosome"/>
</dbReference>
<name>A0A6B9FCL1_9EURY</name>
<dbReference type="AlphaFoldDB" id="A0A6B9FCL1"/>
<dbReference type="InterPro" id="IPR055975">
    <property type="entry name" value="DUF7553"/>
</dbReference>
<dbReference type="KEGG" id="hra:EI982_03670"/>
<dbReference type="GeneID" id="43368601"/>